<evidence type="ECO:0000256" key="6">
    <source>
        <dbReference type="SAM" id="Phobius"/>
    </source>
</evidence>
<keyword evidence="4 6" id="KW-1133">Transmembrane helix</keyword>
<dbReference type="Gene3D" id="1.20.5.110">
    <property type="match status" value="1"/>
</dbReference>
<evidence type="ECO:0000256" key="1">
    <source>
        <dbReference type="ARBA" id="ARBA00004167"/>
    </source>
</evidence>
<dbReference type="SUPFAM" id="SSF58038">
    <property type="entry name" value="SNARE fusion complex"/>
    <property type="match status" value="1"/>
</dbReference>
<accession>A0ABQ8UK93</accession>
<dbReference type="InterPro" id="IPR000727">
    <property type="entry name" value="T_SNARE_dom"/>
</dbReference>
<reference evidence="8" key="1">
    <citation type="journal article" date="2022" name="bioRxiv">
        <title>Genomics of Preaxostyla Flagellates Illuminates Evolutionary Transitions and the Path Towards Mitochondrial Loss.</title>
        <authorList>
            <person name="Novak L.V.F."/>
            <person name="Treitli S.C."/>
            <person name="Pyrih J."/>
            <person name="Halakuc P."/>
            <person name="Pipaliya S.V."/>
            <person name="Vacek V."/>
            <person name="Brzon O."/>
            <person name="Soukal P."/>
            <person name="Eme L."/>
            <person name="Dacks J.B."/>
            <person name="Karnkowska A."/>
            <person name="Elias M."/>
            <person name="Hampl V."/>
        </authorList>
    </citation>
    <scope>NUCLEOTIDE SEQUENCE</scope>
    <source>
        <strain evidence="8">RCP-MX</strain>
    </source>
</reference>
<keyword evidence="3 6" id="KW-0812">Transmembrane</keyword>
<proteinExistence type="predicted"/>
<dbReference type="Proteomes" id="UP001141327">
    <property type="component" value="Unassembled WGS sequence"/>
</dbReference>
<comment type="subcellular location">
    <subcellularLocation>
        <location evidence="1">Membrane</location>
        <topology evidence="1">Single-pass membrane protein</topology>
    </subcellularLocation>
</comment>
<evidence type="ECO:0000256" key="3">
    <source>
        <dbReference type="ARBA" id="ARBA00022692"/>
    </source>
</evidence>
<evidence type="ECO:0000259" key="7">
    <source>
        <dbReference type="PROSITE" id="PS50192"/>
    </source>
</evidence>
<evidence type="ECO:0000313" key="9">
    <source>
        <dbReference type="Proteomes" id="UP001141327"/>
    </source>
</evidence>
<evidence type="ECO:0000313" key="8">
    <source>
        <dbReference type="EMBL" id="KAJ4459641.1"/>
    </source>
</evidence>
<protein>
    <recommendedName>
        <fullName evidence="7">t-SNARE coiled-coil homology domain-containing protein</fullName>
    </recommendedName>
</protein>
<feature type="transmembrane region" description="Helical" evidence="6">
    <location>
        <begin position="90"/>
        <end position="109"/>
    </location>
</feature>
<gene>
    <name evidence="8" type="ORF">PAPYR_4388</name>
</gene>
<name>A0ABQ8UK93_9EUKA</name>
<keyword evidence="2" id="KW-0813">Transport</keyword>
<dbReference type="PANTHER" id="PTHR12791">
    <property type="entry name" value="GOLGI SNARE BET1-RELATED"/>
    <property type="match status" value="1"/>
</dbReference>
<comment type="caution">
    <text evidence="8">The sequence shown here is derived from an EMBL/GenBank/DDBJ whole genome shotgun (WGS) entry which is preliminary data.</text>
</comment>
<dbReference type="PROSITE" id="PS50192">
    <property type="entry name" value="T_SNARE"/>
    <property type="match status" value="1"/>
</dbReference>
<dbReference type="EMBL" id="JAPMOS010000018">
    <property type="protein sequence ID" value="KAJ4459641.1"/>
    <property type="molecule type" value="Genomic_DNA"/>
</dbReference>
<evidence type="ECO:0000256" key="4">
    <source>
        <dbReference type="ARBA" id="ARBA00022989"/>
    </source>
</evidence>
<keyword evidence="9" id="KW-1185">Reference proteome</keyword>
<sequence length="113" mass="13008">MTHRGGVPEDLRRDEDRFEDEYDENDKIIGEIQMRVTTLKNTVSAIHTELQSQNTFLDTMRAGMEKAKAALGIASNKLGQVIKMGPGKPIWKMLGFAMLMVLLIWLFYFKIRF</sequence>
<evidence type="ECO:0000256" key="5">
    <source>
        <dbReference type="ARBA" id="ARBA00023136"/>
    </source>
</evidence>
<feature type="domain" description="T-SNARE coiled-coil homology" evidence="7">
    <location>
        <begin position="19"/>
        <end position="81"/>
    </location>
</feature>
<evidence type="ECO:0000256" key="2">
    <source>
        <dbReference type="ARBA" id="ARBA00022448"/>
    </source>
</evidence>
<keyword evidence="5 6" id="KW-0472">Membrane</keyword>
<organism evidence="8 9">
    <name type="scientific">Paratrimastix pyriformis</name>
    <dbReference type="NCBI Taxonomy" id="342808"/>
    <lineage>
        <taxon>Eukaryota</taxon>
        <taxon>Metamonada</taxon>
        <taxon>Preaxostyla</taxon>
        <taxon>Paratrimastigidae</taxon>
        <taxon>Paratrimastix</taxon>
    </lineage>
</organism>